<reference evidence="1" key="2">
    <citation type="submission" date="2005-04" db="EMBL/GenBank/DDBJ databases">
        <authorList>
            <person name="Buell C.R."/>
            <person name="Wing R.A."/>
            <person name="McCombie W.A."/>
            <person name="Ouyang S."/>
        </authorList>
    </citation>
    <scope>NUCLEOTIDE SEQUENCE</scope>
</reference>
<name>Q2QQ76_ORYSJ</name>
<sequence length="17" mass="1698">MATCGASIGSVGKFKKL</sequence>
<accession>Q2QQ76</accession>
<evidence type="ECO:0000313" key="1">
    <source>
        <dbReference type="EMBL" id="ABA98661.1"/>
    </source>
</evidence>
<dbReference type="AlphaFoldDB" id="Q2QQ76"/>
<reference evidence="1" key="1">
    <citation type="journal article" date="2005" name="BMC Biol.">
        <title>The sequence of rice chromosomes 11 and 12, rich in disease resistance genes and recent gene duplications.</title>
        <authorList>
            <consortium name="The rice chromosomes 11 and 12 sequencing consortia"/>
        </authorList>
    </citation>
    <scope>NUCLEOTIDE SEQUENCE [LARGE SCALE GENOMIC DNA]</scope>
</reference>
<organism evidence="1">
    <name type="scientific">Oryza sativa subsp. japonica</name>
    <name type="common">Rice</name>
    <dbReference type="NCBI Taxonomy" id="39947"/>
    <lineage>
        <taxon>Eukaryota</taxon>
        <taxon>Viridiplantae</taxon>
        <taxon>Streptophyta</taxon>
        <taxon>Embryophyta</taxon>
        <taxon>Tracheophyta</taxon>
        <taxon>Spermatophyta</taxon>
        <taxon>Magnoliopsida</taxon>
        <taxon>Liliopsida</taxon>
        <taxon>Poales</taxon>
        <taxon>Poaceae</taxon>
        <taxon>BOP clade</taxon>
        <taxon>Oryzoideae</taxon>
        <taxon>Oryzeae</taxon>
        <taxon>Oryzinae</taxon>
        <taxon>Oryza</taxon>
        <taxon>Oryza sativa</taxon>
    </lineage>
</organism>
<protein>
    <submittedName>
        <fullName evidence="1">Uncharacterized protein</fullName>
    </submittedName>
</protein>
<proteinExistence type="predicted"/>
<reference evidence="1" key="3">
    <citation type="submission" date="2006-01" db="EMBL/GenBank/DDBJ databases">
        <authorList>
            <person name="Buell R."/>
        </authorList>
    </citation>
    <scope>NUCLEOTIDE SEQUENCE</scope>
</reference>
<dbReference type="EMBL" id="DP000011">
    <property type="protein sequence ID" value="ABA98661.1"/>
    <property type="molecule type" value="Genomic_DNA"/>
</dbReference>
<gene>
    <name evidence="1" type="ordered locus">LOC_Os12g31969</name>
</gene>